<dbReference type="Gene3D" id="2.20.70.10">
    <property type="match status" value="1"/>
</dbReference>
<dbReference type="Pfam" id="PF00595">
    <property type="entry name" value="PDZ"/>
    <property type="match status" value="2"/>
</dbReference>
<dbReference type="InterPro" id="IPR001202">
    <property type="entry name" value="WW_dom"/>
</dbReference>
<name>A0A5C6PR86_9TELE</name>
<dbReference type="Gene3D" id="2.30.42.10">
    <property type="match status" value="2"/>
</dbReference>
<feature type="compositionally biased region" description="Polar residues" evidence="2">
    <location>
        <begin position="862"/>
        <end position="872"/>
    </location>
</feature>
<dbReference type="GO" id="GO:0019905">
    <property type="term" value="F:syntaxin binding"/>
    <property type="evidence" value="ECO:0007669"/>
    <property type="project" value="TreeGrafter"/>
</dbReference>
<dbReference type="GO" id="GO:0008286">
    <property type="term" value="P:insulin receptor signaling pathway"/>
    <property type="evidence" value="ECO:0007669"/>
    <property type="project" value="TreeGrafter"/>
</dbReference>
<feature type="region of interest" description="Disordered" evidence="2">
    <location>
        <begin position="862"/>
        <end position="901"/>
    </location>
</feature>
<feature type="region of interest" description="Disordered" evidence="2">
    <location>
        <begin position="171"/>
        <end position="207"/>
    </location>
</feature>
<evidence type="ECO:0000259" key="3">
    <source>
        <dbReference type="PROSITE" id="PS50020"/>
    </source>
</evidence>
<dbReference type="GO" id="GO:0031410">
    <property type="term" value="C:cytoplasmic vesicle"/>
    <property type="evidence" value="ECO:0007669"/>
    <property type="project" value="TreeGrafter"/>
</dbReference>
<keyword evidence="6" id="KW-1185">Reference proteome</keyword>
<evidence type="ECO:0000259" key="4">
    <source>
        <dbReference type="PROSITE" id="PS50106"/>
    </source>
</evidence>
<dbReference type="PANTHER" id="PTHR19964">
    <property type="entry name" value="MULTIPLE PDZ DOMAIN PROTEIN"/>
    <property type="match status" value="1"/>
</dbReference>
<dbReference type="PROSITE" id="PS50020">
    <property type="entry name" value="WW_DOMAIN_2"/>
    <property type="match status" value="1"/>
</dbReference>
<dbReference type="InterPro" id="IPR036034">
    <property type="entry name" value="PDZ_sf"/>
</dbReference>
<evidence type="ECO:0000256" key="2">
    <source>
        <dbReference type="SAM" id="MobiDB-lite"/>
    </source>
</evidence>
<feature type="coiled-coil region" evidence="1">
    <location>
        <begin position="630"/>
        <end position="757"/>
    </location>
</feature>
<feature type="domain" description="PDZ" evidence="4">
    <location>
        <begin position="275"/>
        <end position="349"/>
    </location>
</feature>
<dbReference type="PROSITE" id="PS50106">
    <property type="entry name" value="PDZ"/>
    <property type="match status" value="2"/>
</dbReference>
<dbReference type="SUPFAM" id="SSF51045">
    <property type="entry name" value="WW domain"/>
    <property type="match status" value="1"/>
</dbReference>
<dbReference type="Proteomes" id="UP000324091">
    <property type="component" value="Chromosome 1"/>
</dbReference>
<dbReference type="SMART" id="SM00228">
    <property type="entry name" value="PDZ"/>
    <property type="match status" value="2"/>
</dbReference>
<gene>
    <name evidence="5" type="ORF">D4764_01G0018380</name>
</gene>
<accession>A0A5C6PR86</accession>
<dbReference type="InterPro" id="IPR051342">
    <property type="entry name" value="PDZ_scaffold"/>
</dbReference>
<evidence type="ECO:0000313" key="5">
    <source>
        <dbReference type="EMBL" id="TWW82023.1"/>
    </source>
</evidence>
<keyword evidence="1" id="KW-0175">Coiled coil</keyword>
<proteinExistence type="predicted"/>
<reference evidence="5 6" key="1">
    <citation type="submission" date="2019-04" db="EMBL/GenBank/DDBJ databases">
        <title>Chromosome genome assembly for Takifugu flavidus.</title>
        <authorList>
            <person name="Xiao S."/>
        </authorList>
    </citation>
    <scope>NUCLEOTIDE SEQUENCE [LARGE SCALE GENOMIC DNA]</scope>
    <source>
        <strain evidence="5">HTHZ2018</strain>
        <tissue evidence="5">Muscle</tissue>
    </source>
</reference>
<dbReference type="Pfam" id="PF00397">
    <property type="entry name" value="WW"/>
    <property type="match status" value="1"/>
</dbReference>
<dbReference type="CDD" id="cd06692">
    <property type="entry name" value="PDZ1_GgSTXBP4-like"/>
    <property type="match status" value="1"/>
</dbReference>
<feature type="region of interest" description="Disordered" evidence="2">
    <location>
        <begin position="399"/>
        <end position="455"/>
    </location>
</feature>
<dbReference type="GO" id="GO:0061178">
    <property type="term" value="P:regulation of insulin secretion involved in cellular response to glucose stimulus"/>
    <property type="evidence" value="ECO:0007669"/>
    <property type="project" value="TreeGrafter"/>
</dbReference>
<comment type="caution">
    <text evidence="5">The sequence shown here is derived from an EMBL/GenBank/DDBJ whole genome shotgun (WGS) entry which is preliminary data.</text>
</comment>
<dbReference type="InterPro" id="IPR001478">
    <property type="entry name" value="PDZ"/>
</dbReference>
<dbReference type="PANTHER" id="PTHR19964:SF16">
    <property type="entry name" value="SYNTAXIN-BINDING PROTEIN 4"/>
    <property type="match status" value="1"/>
</dbReference>
<feature type="domain" description="PDZ" evidence="4">
    <location>
        <begin position="33"/>
        <end position="105"/>
    </location>
</feature>
<organism evidence="5 6">
    <name type="scientific">Takifugu flavidus</name>
    <name type="common">sansaifugu</name>
    <dbReference type="NCBI Taxonomy" id="433684"/>
    <lineage>
        <taxon>Eukaryota</taxon>
        <taxon>Metazoa</taxon>
        <taxon>Chordata</taxon>
        <taxon>Craniata</taxon>
        <taxon>Vertebrata</taxon>
        <taxon>Euteleostomi</taxon>
        <taxon>Actinopterygii</taxon>
        <taxon>Neopterygii</taxon>
        <taxon>Teleostei</taxon>
        <taxon>Neoteleostei</taxon>
        <taxon>Acanthomorphata</taxon>
        <taxon>Eupercaria</taxon>
        <taxon>Tetraodontiformes</taxon>
        <taxon>Tetradontoidea</taxon>
        <taxon>Tetraodontidae</taxon>
        <taxon>Takifugu</taxon>
    </lineage>
</organism>
<feature type="domain" description="WW" evidence="3">
    <location>
        <begin position="833"/>
        <end position="861"/>
    </location>
</feature>
<dbReference type="InterPro" id="IPR036020">
    <property type="entry name" value="WW_dom_sf"/>
</dbReference>
<feature type="region of interest" description="Disordered" evidence="2">
    <location>
        <begin position="249"/>
        <end position="268"/>
    </location>
</feature>
<evidence type="ECO:0000313" key="6">
    <source>
        <dbReference type="Proteomes" id="UP000324091"/>
    </source>
</evidence>
<dbReference type="CDD" id="cd06698">
    <property type="entry name" value="PDZ1_hSTXBP4-PDZ2_GgSTXBP4-like"/>
    <property type="match status" value="1"/>
</dbReference>
<dbReference type="EMBL" id="RHFK02000001">
    <property type="protein sequence ID" value="TWW82023.1"/>
    <property type="molecule type" value="Genomic_DNA"/>
</dbReference>
<dbReference type="CDD" id="cd00201">
    <property type="entry name" value="WW"/>
    <property type="match status" value="1"/>
</dbReference>
<feature type="compositionally biased region" description="Polar residues" evidence="2">
    <location>
        <begin position="256"/>
        <end position="268"/>
    </location>
</feature>
<sequence length="901" mass="99596">MPLLPQDKNEPDGLSLLYWTIMGPHGANRAVQRLEFRDCRKGLGVKIIGGYKEQSGEQFGVYIKRVVSGGLAALDGRLKAGDLILDVNNISLVGVTNERAVEILRMASLSNHMSLLIARDEESRTQFVELMEKCSSGNSSLTGQISPLQLSTGPGSCRGTLLLMGGWVKREERERERERGERRGEERRGEERRGEEREERRERRGEETHATRLFYIASRHLRLADTASSSSSSRSESPQLLGAKEGLATHSHAPPQATNTPQSSQLPSRVFSDSTIQLICVAKATGLGLVIKGGANRADGPMVFIQELMPGGDCQKDGRLQVGDQLVSINKESLIGVTYEEARSILTRTKLRPDPTVEIAFIRRSLWSGSSRGSPNTQASTGAVTRHLGVVAAPLQSGTVTKVTPGEQPIGENLPAVSESQARVHPVRAEQSSLAPPEGDTATQSSCEAAGGQPHQSWRLKLNHLEQALDVFGLKPSEAQQQVLRSRLKADPAGTVAFTDFQILIHEMFLSQLDQLEVTSPRSRLFGLLDSPGNLQVTNPQQQQPARLPIIHPQIKTNLAFEAFPCSLTPSVKWTLWLQAARAIINLPPRAARGVGFKRTLQHRVWIPPQMKTVPALSLVQTSLSDSEELEEMEQLRKEHIEALREMKRLQEQLVESQRVHHQMEEELNNVKQEMELLRTEESQALTTQIQLAEEAQKQARGMEMDYEEVIHLLEAEIAELKSQGVEPSLLTNKEEKDELKKKIAILECQLRKSEAARRRFEVSVGKLLSFVENVQEFLLENLGPPKSYSSGDLKVGASSLNPPYKKSPWTSASLAQEAKELSRTVRSMMEVDCLPYGSEEAYTADGVKYYINHVTQTTSWSLDVPGSTGTSGLLGPPEVSDLNGWDEEENKSGSAVETDM</sequence>
<dbReference type="SUPFAM" id="SSF50156">
    <property type="entry name" value="PDZ domain-like"/>
    <property type="match status" value="2"/>
</dbReference>
<protein>
    <submittedName>
        <fullName evidence="5">Syntaxin-binding protein 4</fullName>
    </submittedName>
</protein>
<evidence type="ECO:0000256" key="1">
    <source>
        <dbReference type="SAM" id="Coils"/>
    </source>
</evidence>
<dbReference type="AlphaFoldDB" id="A0A5C6PR86"/>